<dbReference type="AlphaFoldDB" id="A0A915A9T2"/>
<dbReference type="WBParaSite" id="PgR003_g182_t01">
    <property type="protein sequence ID" value="PgR003_g182_t01"/>
    <property type="gene ID" value="PgR003_g182"/>
</dbReference>
<organism evidence="1 2">
    <name type="scientific">Parascaris univalens</name>
    <name type="common">Nematode worm</name>
    <dbReference type="NCBI Taxonomy" id="6257"/>
    <lineage>
        <taxon>Eukaryota</taxon>
        <taxon>Metazoa</taxon>
        <taxon>Ecdysozoa</taxon>
        <taxon>Nematoda</taxon>
        <taxon>Chromadorea</taxon>
        <taxon>Rhabditida</taxon>
        <taxon>Spirurina</taxon>
        <taxon>Ascaridomorpha</taxon>
        <taxon>Ascaridoidea</taxon>
        <taxon>Ascarididae</taxon>
        <taxon>Parascaris</taxon>
    </lineage>
</organism>
<evidence type="ECO:0000313" key="1">
    <source>
        <dbReference type="Proteomes" id="UP000887569"/>
    </source>
</evidence>
<dbReference type="Proteomes" id="UP000887569">
    <property type="component" value="Unplaced"/>
</dbReference>
<sequence length="100" mass="11256">MPIMRVGQFVDYREEGITPKMRQQIILQRNFQHIGPQMMEDALAVFCALNAQNSACTKDTINMESAVGVPSEIIFSDVSTEISIRMLEPVHQFLLKGSRG</sequence>
<proteinExistence type="predicted"/>
<keyword evidence="1" id="KW-1185">Reference proteome</keyword>
<accession>A0A915A9T2</accession>
<evidence type="ECO:0000313" key="2">
    <source>
        <dbReference type="WBParaSite" id="PgR003_g182_t01"/>
    </source>
</evidence>
<protein>
    <submittedName>
        <fullName evidence="2">Uncharacterized protein</fullName>
    </submittedName>
</protein>
<reference evidence="2" key="1">
    <citation type="submission" date="2022-11" db="UniProtKB">
        <authorList>
            <consortium name="WormBaseParasite"/>
        </authorList>
    </citation>
    <scope>IDENTIFICATION</scope>
</reference>
<name>A0A915A9T2_PARUN</name>